<accession>A0A8E0S4I1</accession>
<dbReference type="InterPro" id="IPR001436">
    <property type="entry name" value="Alpha-crystallin/sHSP_animal"/>
</dbReference>
<dbReference type="InterPro" id="IPR008978">
    <property type="entry name" value="HSP20-like_chaperone"/>
</dbReference>
<dbReference type="PANTHER" id="PTHR45640">
    <property type="entry name" value="HEAT SHOCK PROTEIN HSP-12.2-RELATED"/>
    <property type="match status" value="1"/>
</dbReference>
<dbReference type="CDD" id="cd06526">
    <property type="entry name" value="metazoan_ACD"/>
    <property type="match status" value="2"/>
</dbReference>
<feature type="domain" description="SHSP" evidence="3">
    <location>
        <begin position="286"/>
        <end position="392"/>
    </location>
</feature>
<evidence type="ECO:0000313" key="4">
    <source>
        <dbReference type="EMBL" id="KAA0200812.1"/>
    </source>
</evidence>
<evidence type="ECO:0000256" key="2">
    <source>
        <dbReference type="RuleBase" id="RU003616"/>
    </source>
</evidence>
<dbReference type="Gene3D" id="2.60.40.790">
    <property type="match status" value="2"/>
</dbReference>
<dbReference type="OrthoDB" id="10060792at2759"/>
<sequence length="392" mass="44482">MVKPQVRTIPIHRDKRTFQQGRHDLIRGLDKSHGEKKSQKHKTQHQIRQAVNTHSSQLSSGQWLDQLDRWIDETNKWWGHDWNQLWRNMFSLVPVDEFDLDPVRTFGTFGTPSYVPSILSRMEQQMRTLQHNLDQLIPDYAPDLLKLADRAYQGALLPRGGWGDGGMLDYLHDAYEPGKDGKLRFKLRFDLRGYGPDDIHVDTANNRLTVHAKKTVKSADSTQMREFCRTVYLPDKVDVAKFASNLTEDGILTVEAPLKEEEVGAIKYGRERNLGIEPTRASDEKAIVPIGKPGITVLSDGPVSRVHVEVPVETGFKPEDLHVSTRGDQLIVSGRHEVTEQLESGDGHSVHVREFQRSYPLPQSVDPLSLEAKVFEEKNTLVVEAPLLVKPS</sequence>
<gene>
    <name evidence="4" type="ORF">FBUS_09223</name>
</gene>
<comment type="similarity">
    <text evidence="1 2">Belongs to the small heat shock protein (HSP20) family.</text>
</comment>
<dbReference type="Proteomes" id="UP000728185">
    <property type="component" value="Unassembled WGS sequence"/>
</dbReference>
<dbReference type="SUPFAM" id="SSF49764">
    <property type="entry name" value="HSP20-like chaperones"/>
    <property type="match status" value="2"/>
</dbReference>
<dbReference type="PANTHER" id="PTHR45640:SF26">
    <property type="entry name" value="RE23625P"/>
    <property type="match status" value="1"/>
</dbReference>
<dbReference type="GO" id="GO:0005634">
    <property type="term" value="C:nucleus"/>
    <property type="evidence" value="ECO:0007669"/>
    <property type="project" value="TreeGrafter"/>
</dbReference>
<evidence type="ECO:0000256" key="1">
    <source>
        <dbReference type="PROSITE-ProRule" id="PRU00285"/>
    </source>
</evidence>
<dbReference type="InterPro" id="IPR002068">
    <property type="entry name" value="A-crystallin/Hsp20_dom"/>
</dbReference>
<keyword evidence="5" id="KW-1185">Reference proteome</keyword>
<dbReference type="GO" id="GO:0005737">
    <property type="term" value="C:cytoplasm"/>
    <property type="evidence" value="ECO:0007669"/>
    <property type="project" value="TreeGrafter"/>
</dbReference>
<evidence type="ECO:0000313" key="5">
    <source>
        <dbReference type="Proteomes" id="UP000728185"/>
    </source>
</evidence>
<feature type="domain" description="SHSP" evidence="3">
    <location>
        <begin position="166"/>
        <end position="277"/>
    </location>
</feature>
<dbReference type="EMBL" id="LUCM01000272">
    <property type="protein sequence ID" value="KAA0200812.1"/>
    <property type="molecule type" value="Genomic_DNA"/>
</dbReference>
<reference evidence="4" key="1">
    <citation type="submission" date="2019-05" db="EMBL/GenBank/DDBJ databases">
        <title>Annotation for the trematode Fasciolopsis buski.</title>
        <authorList>
            <person name="Choi Y.-J."/>
        </authorList>
    </citation>
    <scope>NUCLEOTIDE SEQUENCE</scope>
    <source>
        <strain evidence="4">HT</strain>
        <tissue evidence="4">Whole worm</tissue>
    </source>
</reference>
<dbReference type="GO" id="GO:0009408">
    <property type="term" value="P:response to heat"/>
    <property type="evidence" value="ECO:0007669"/>
    <property type="project" value="TreeGrafter"/>
</dbReference>
<dbReference type="AlphaFoldDB" id="A0A8E0S4I1"/>
<proteinExistence type="inferred from homology"/>
<dbReference type="PROSITE" id="PS01031">
    <property type="entry name" value="SHSP"/>
    <property type="match status" value="2"/>
</dbReference>
<name>A0A8E0S4I1_9TREM</name>
<evidence type="ECO:0000259" key="3">
    <source>
        <dbReference type="PROSITE" id="PS01031"/>
    </source>
</evidence>
<dbReference type="GO" id="GO:0051082">
    <property type="term" value="F:unfolded protein binding"/>
    <property type="evidence" value="ECO:0007669"/>
    <property type="project" value="TreeGrafter"/>
</dbReference>
<comment type="caution">
    <text evidence="4">The sequence shown here is derived from an EMBL/GenBank/DDBJ whole genome shotgun (WGS) entry which is preliminary data.</text>
</comment>
<organism evidence="4 5">
    <name type="scientific">Fasciolopsis buskii</name>
    <dbReference type="NCBI Taxonomy" id="27845"/>
    <lineage>
        <taxon>Eukaryota</taxon>
        <taxon>Metazoa</taxon>
        <taxon>Spiralia</taxon>
        <taxon>Lophotrochozoa</taxon>
        <taxon>Platyhelminthes</taxon>
        <taxon>Trematoda</taxon>
        <taxon>Digenea</taxon>
        <taxon>Plagiorchiida</taxon>
        <taxon>Echinostomata</taxon>
        <taxon>Echinostomatoidea</taxon>
        <taxon>Fasciolidae</taxon>
        <taxon>Fasciolopsis</taxon>
    </lineage>
</organism>
<protein>
    <recommendedName>
        <fullName evidence="3">SHSP domain-containing protein</fullName>
    </recommendedName>
</protein>
<dbReference type="GO" id="GO:0042026">
    <property type="term" value="P:protein refolding"/>
    <property type="evidence" value="ECO:0007669"/>
    <property type="project" value="TreeGrafter"/>
</dbReference>
<dbReference type="Pfam" id="PF00011">
    <property type="entry name" value="HSP20"/>
    <property type="match status" value="2"/>
</dbReference>